<gene>
    <name evidence="1" type="ORF">E2C01_083778</name>
</gene>
<dbReference type="AlphaFoldDB" id="A0A5B7J268"/>
<organism evidence="1 2">
    <name type="scientific">Portunus trituberculatus</name>
    <name type="common">Swimming crab</name>
    <name type="synonym">Neptunus trituberculatus</name>
    <dbReference type="NCBI Taxonomy" id="210409"/>
    <lineage>
        <taxon>Eukaryota</taxon>
        <taxon>Metazoa</taxon>
        <taxon>Ecdysozoa</taxon>
        <taxon>Arthropoda</taxon>
        <taxon>Crustacea</taxon>
        <taxon>Multicrustacea</taxon>
        <taxon>Malacostraca</taxon>
        <taxon>Eumalacostraca</taxon>
        <taxon>Eucarida</taxon>
        <taxon>Decapoda</taxon>
        <taxon>Pleocyemata</taxon>
        <taxon>Brachyura</taxon>
        <taxon>Eubrachyura</taxon>
        <taxon>Portunoidea</taxon>
        <taxon>Portunidae</taxon>
        <taxon>Portuninae</taxon>
        <taxon>Portunus</taxon>
    </lineage>
</organism>
<dbReference type="Proteomes" id="UP000324222">
    <property type="component" value="Unassembled WGS sequence"/>
</dbReference>
<dbReference type="EMBL" id="VSRR010079171">
    <property type="protein sequence ID" value="MPC88855.1"/>
    <property type="molecule type" value="Genomic_DNA"/>
</dbReference>
<comment type="caution">
    <text evidence="1">The sequence shown here is derived from an EMBL/GenBank/DDBJ whole genome shotgun (WGS) entry which is preliminary data.</text>
</comment>
<proteinExistence type="predicted"/>
<keyword evidence="2" id="KW-1185">Reference proteome</keyword>
<accession>A0A5B7J268</accession>
<name>A0A5B7J268_PORTR</name>
<sequence length="67" mass="7532">MMAERVVVLDGDTNVELEETGRLQPTQPCGVGLTSGRIQHSPQFRLAAEIRRCIPGAVQGLWTIWWR</sequence>
<reference evidence="1 2" key="1">
    <citation type="submission" date="2019-05" db="EMBL/GenBank/DDBJ databases">
        <title>Another draft genome of Portunus trituberculatus and its Hox gene families provides insights of decapod evolution.</title>
        <authorList>
            <person name="Jeong J.-H."/>
            <person name="Song I."/>
            <person name="Kim S."/>
            <person name="Choi T."/>
            <person name="Kim D."/>
            <person name="Ryu S."/>
            <person name="Kim W."/>
        </authorList>
    </citation>
    <scope>NUCLEOTIDE SEQUENCE [LARGE SCALE GENOMIC DNA]</scope>
    <source>
        <tissue evidence="1">Muscle</tissue>
    </source>
</reference>
<evidence type="ECO:0000313" key="2">
    <source>
        <dbReference type="Proteomes" id="UP000324222"/>
    </source>
</evidence>
<evidence type="ECO:0000313" key="1">
    <source>
        <dbReference type="EMBL" id="MPC88855.1"/>
    </source>
</evidence>
<protein>
    <submittedName>
        <fullName evidence="1">Uncharacterized protein</fullName>
    </submittedName>
</protein>